<dbReference type="GO" id="GO:0006508">
    <property type="term" value="P:proteolysis"/>
    <property type="evidence" value="ECO:0007669"/>
    <property type="project" value="UniProtKB-KW"/>
</dbReference>
<dbReference type="InterPro" id="IPR036034">
    <property type="entry name" value="PDZ_sf"/>
</dbReference>
<evidence type="ECO:0000313" key="7">
    <source>
        <dbReference type="Proteomes" id="UP000178892"/>
    </source>
</evidence>
<proteinExistence type="inferred from homology"/>
<dbReference type="InterPro" id="IPR001478">
    <property type="entry name" value="PDZ"/>
</dbReference>
<name>A0A1F5NU68_9BACT</name>
<keyword evidence="3" id="KW-0378">Hydrolase</keyword>
<dbReference type="SUPFAM" id="SSF50156">
    <property type="entry name" value="PDZ domain-like"/>
    <property type="match status" value="1"/>
</dbReference>
<dbReference type="Gene3D" id="2.30.42.10">
    <property type="match status" value="1"/>
</dbReference>
<dbReference type="AlphaFoldDB" id="A0A1F5NU68"/>
<protein>
    <recommendedName>
        <fullName evidence="5">PDZ domain-containing protein</fullName>
    </recommendedName>
</protein>
<gene>
    <name evidence="6" type="ORF">A2720_01610</name>
</gene>
<dbReference type="Pfam" id="PF13365">
    <property type="entry name" value="Trypsin_2"/>
    <property type="match status" value="1"/>
</dbReference>
<dbReference type="Proteomes" id="UP000178892">
    <property type="component" value="Unassembled WGS sequence"/>
</dbReference>
<dbReference type="SMART" id="SM00228">
    <property type="entry name" value="PDZ"/>
    <property type="match status" value="1"/>
</dbReference>
<evidence type="ECO:0000256" key="2">
    <source>
        <dbReference type="ARBA" id="ARBA00022670"/>
    </source>
</evidence>
<evidence type="ECO:0000256" key="1">
    <source>
        <dbReference type="ARBA" id="ARBA00010541"/>
    </source>
</evidence>
<reference evidence="6 7" key="1">
    <citation type="journal article" date="2016" name="Nat. Commun.">
        <title>Thousands of microbial genomes shed light on interconnected biogeochemical processes in an aquifer system.</title>
        <authorList>
            <person name="Anantharaman K."/>
            <person name="Brown C.T."/>
            <person name="Hug L.A."/>
            <person name="Sharon I."/>
            <person name="Castelle C.J."/>
            <person name="Probst A.J."/>
            <person name="Thomas B.C."/>
            <person name="Singh A."/>
            <person name="Wilkins M.J."/>
            <person name="Karaoz U."/>
            <person name="Brodie E.L."/>
            <person name="Williams K.H."/>
            <person name="Hubbard S.S."/>
            <person name="Banfield J.F."/>
        </authorList>
    </citation>
    <scope>NUCLEOTIDE SEQUENCE [LARGE SCALE GENOMIC DNA]</scope>
</reference>
<accession>A0A1F5NU68</accession>
<comment type="similarity">
    <text evidence="1">Belongs to the peptidase S1C family.</text>
</comment>
<keyword evidence="2" id="KW-0645">Protease</keyword>
<organism evidence="6 7">
    <name type="scientific">Candidatus Doudnabacteria bacterium RIFCSPHIGHO2_01_FULL_46_24</name>
    <dbReference type="NCBI Taxonomy" id="1817825"/>
    <lineage>
        <taxon>Bacteria</taxon>
        <taxon>Candidatus Doudnaibacteriota</taxon>
    </lineage>
</organism>
<evidence type="ECO:0000259" key="5">
    <source>
        <dbReference type="SMART" id="SM00228"/>
    </source>
</evidence>
<evidence type="ECO:0000313" key="6">
    <source>
        <dbReference type="EMBL" id="OGE81216.1"/>
    </source>
</evidence>
<dbReference type="EMBL" id="MFEL01000010">
    <property type="protein sequence ID" value="OGE81216.1"/>
    <property type="molecule type" value="Genomic_DNA"/>
</dbReference>
<dbReference type="STRING" id="1817825.A2720_01610"/>
<dbReference type="Gene3D" id="2.40.10.120">
    <property type="match status" value="1"/>
</dbReference>
<dbReference type="InterPro" id="IPR009003">
    <property type="entry name" value="Peptidase_S1_PA"/>
</dbReference>
<dbReference type="PANTHER" id="PTHR22939">
    <property type="entry name" value="SERINE PROTEASE FAMILY S1C HTRA-RELATED"/>
    <property type="match status" value="1"/>
</dbReference>
<dbReference type="InterPro" id="IPR001940">
    <property type="entry name" value="Peptidase_S1C"/>
</dbReference>
<evidence type="ECO:0000256" key="4">
    <source>
        <dbReference type="SAM" id="Phobius"/>
    </source>
</evidence>
<dbReference type="GO" id="GO:0004252">
    <property type="term" value="F:serine-type endopeptidase activity"/>
    <property type="evidence" value="ECO:0007669"/>
    <property type="project" value="InterPro"/>
</dbReference>
<dbReference type="PRINTS" id="PR00834">
    <property type="entry name" value="PROTEASES2C"/>
</dbReference>
<sequence length="352" mass="37732">MTKKQIFKIILIALIAGAAGGIIFDRLLIPQLGKVRGFGWLTKLAVNAPIVITRTEEVVLNEGANFIELAKKATNSTVSFYGKNLNYLGNGVILSSDGLVFTSKTVVGNLDEVLVQLVDGAVFEGVVRALDPKSDVAVVTVDAHNLAVMPFAEAAKMSAGQKILTVGQSNREFVRDFAVGSITRGVGNNKGLHQVFFSETLLDAFETDADLNHGFAGSPILNLEGRLVGMHADGAAKIVVAENMQTALSSYLSSGKIMRPYLGLRYIELSKASALLRGFDQQALLVVGTDNKSPADKAGLLPSDLIFEIDGEKFNGKTFEQILNSHAIGPMKVKTLRGEQDLEITINLEATK</sequence>
<keyword evidence="4" id="KW-0472">Membrane</keyword>
<keyword evidence="4" id="KW-0812">Transmembrane</keyword>
<feature type="transmembrane region" description="Helical" evidence="4">
    <location>
        <begin position="6"/>
        <end position="24"/>
    </location>
</feature>
<comment type="caution">
    <text evidence="6">The sequence shown here is derived from an EMBL/GenBank/DDBJ whole genome shotgun (WGS) entry which is preliminary data.</text>
</comment>
<keyword evidence="4" id="KW-1133">Transmembrane helix</keyword>
<dbReference type="SUPFAM" id="SSF50494">
    <property type="entry name" value="Trypsin-like serine proteases"/>
    <property type="match status" value="1"/>
</dbReference>
<dbReference type="PANTHER" id="PTHR22939:SF129">
    <property type="entry name" value="SERINE PROTEASE HTRA2, MITOCHONDRIAL"/>
    <property type="match status" value="1"/>
</dbReference>
<feature type="domain" description="PDZ" evidence="5">
    <location>
        <begin position="260"/>
        <end position="339"/>
    </location>
</feature>
<evidence type="ECO:0000256" key="3">
    <source>
        <dbReference type="ARBA" id="ARBA00022801"/>
    </source>
</evidence>
<dbReference type="Pfam" id="PF13180">
    <property type="entry name" value="PDZ_2"/>
    <property type="match status" value="1"/>
</dbReference>